<dbReference type="GeneID" id="18874667"/>
<evidence type="ECO:0000313" key="1">
    <source>
        <dbReference type="EMBL" id="EGW30424.1"/>
    </source>
</evidence>
<dbReference type="HOGENOM" id="CLU_065604_0_0_1"/>
<evidence type="ECO:0000313" key="2">
    <source>
        <dbReference type="Proteomes" id="UP000000709"/>
    </source>
</evidence>
<dbReference type="eggNOG" id="ENOG502QQMN">
    <property type="taxonomic scope" value="Eukaryota"/>
</dbReference>
<proteinExistence type="predicted"/>
<keyword evidence="2" id="KW-1185">Reference proteome</keyword>
<reference evidence="1 2" key="1">
    <citation type="journal article" date="2011" name="Proc. Natl. Acad. Sci. U.S.A.">
        <title>Comparative genomics of xylose-fermenting fungi for enhanced biofuel production.</title>
        <authorList>
            <person name="Wohlbach D.J."/>
            <person name="Kuo A."/>
            <person name="Sato T.K."/>
            <person name="Potts K.M."/>
            <person name="Salamov A.A."/>
            <person name="LaButti K.M."/>
            <person name="Sun H."/>
            <person name="Clum A."/>
            <person name="Pangilinan J.L."/>
            <person name="Lindquist E.A."/>
            <person name="Lucas S."/>
            <person name="Lapidus A."/>
            <person name="Jin M."/>
            <person name="Gunawan C."/>
            <person name="Balan V."/>
            <person name="Dale B.E."/>
            <person name="Jeffries T.W."/>
            <person name="Zinkel R."/>
            <person name="Barry K.W."/>
            <person name="Grigoriev I.V."/>
            <person name="Gasch A.P."/>
        </authorList>
    </citation>
    <scope>NUCLEOTIDE SEQUENCE [LARGE SCALE GENOMIC DNA]</scope>
    <source>
        <strain evidence="2">NRRL Y-27907 / 11-Y1</strain>
    </source>
</reference>
<dbReference type="OMA" id="GYWLVDW"/>
<dbReference type="FunCoup" id="G3AU48">
    <property type="interactions" value="114"/>
</dbReference>
<accession>G3AU48</accession>
<dbReference type="STRING" id="619300.G3AU48"/>
<sequence length="356" mass="42120">MDNLYTALTLSLISRNKCFAISHIHDDTEDLSTDYSSIVSNSFTTNVLINQCNFTKEQIAIIDLSQVHTTIDLIQQMTYIDSSDNHTYLKNIILWQNVQHLSLAQHKSLYKLMLQLDQYEANPSENYPISISIEDRELEIYKPELFTIILILDYKLYHNKLYIYLKEKFWFSINYVINVDSTQEYSAGKRHESYQQYILDSRKKLQQIFIAPDIKKYIYSLIVHIRCHRLASLSPKSVRVPTMTIDYVSDMCKALLVYKEVPEMYLTPDYVKIAMRKIGYWLVDWEYNEKFCKENDDDEYYKRLEISMLTGDWFGSDYFYANEYIKHSRAKVDKESPTGFTNRIVEDVLTSVRPPL</sequence>
<dbReference type="EMBL" id="GL996505">
    <property type="protein sequence ID" value="EGW30424.1"/>
    <property type="molecule type" value="Genomic_DNA"/>
</dbReference>
<dbReference type="Proteomes" id="UP000000709">
    <property type="component" value="Unassembled WGS sequence"/>
</dbReference>
<dbReference type="AlphaFoldDB" id="G3AU48"/>
<gene>
    <name evidence="1" type="ORF">SPAPADRAFT_63270</name>
</gene>
<dbReference type="OrthoDB" id="5582146at2759"/>
<protein>
    <submittedName>
        <fullName evidence="1">Uncharacterized protein</fullName>
    </submittedName>
</protein>
<dbReference type="InParanoid" id="G3AU48"/>
<dbReference type="RefSeq" id="XP_007377395.1">
    <property type="nucleotide sequence ID" value="XM_007377333.1"/>
</dbReference>
<dbReference type="KEGG" id="spaa:SPAPADRAFT_63270"/>
<organism evidence="2">
    <name type="scientific">Spathaspora passalidarum (strain NRRL Y-27907 / 11-Y1)</name>
    <dbReference type="NCBI Taxonomy" id="619300"/>
    <lineage>
        <taxon>Eukaryota</taxon>
        <taxon>Fungi</taxon>
        <taxon>Dikarya</taxon>
        <taxon>Ascomycota</taxon>
        <taxon>Saccharomycotina</taxon>
        <taxon>Pichiomycetes</taxon>
        <taxon>Debaryomycetaceae</taxon>
        <taxon>Spathaspora</taxon>
    </lineage>
</organism>
<name>G3AU48_SPAPN</name>